<evidence type="ECO:0000256" key="4">
    <source>
        <dbReference type="ARBA" id="ARBA00022801"/>
    </source>
</evidence>
<evidence type="ECO:0000256" key="2">
    <source>
        <dbReference type="ARBA" id="ARBA00022525"/>
    </source>
</evidence>
<dbReference type="EMBL" id="JNBS01000523">
    <property type="protein sequence ID" value="OQS04956.1"/>
    <property type="molecule type" value="Genomic_DNA"/>
</dbReference>
<evidence type="ECO:0000259" key="6">
    <source>
        <dbReference type="Pfam" id="PF24708"/>
    </source>
</evidence>
<keyword evidence="5" id="KW-0443">Lipid metabolism</keyword>
<dbReference type="GO" id="GO:0006629">
    <property type="term" value="P:lipid metabolic process"/>
    <property type="evidence" value="ECO:0007669"/>
    <property type="project" value="UniProtKB-KW"/>
</dbReference>
<dbReference type="GO" id="GO:0005576">
    <property type="term" value="C:extracellular region"/>
    <property type="evidence" value="ECO:0007669"/>
    <property type="project" value="UniProtKB-SubCell"/>
</dbReference>
<comment type="caution">
    <text evidence="7">The sequence shown here is derived from an EMBL/GenBank/DDBJ whole genome shotgun (WGS) entry which is preliminary data.</text>
</comment>
<evidence type="ECO:0000256" key="1">
    <source>
        <dbReference type="ARBA" id="ARBA00004613"/>
    </source>
</evidence>
<evidence type="ECO:0000313" key="7">
    <source>
        <dbReference type="EMBL" id="OQS04956.1"/>
    </source>
</evidence>
<keyword evidence="8" id="KW-1185">Reference proteome</keyword>
<dbReference type="InterPro" id="IPR029058">
    <property type="entry name" value="AB_hydrolase_fold"/>
</dbReference>
<keyword evidence="3" id="KW-0732">Signal</keyword>
<dbReference type="SUPFAM" id="SSF53474">
    <property type="entry name" value="alpha/beta-Hydrolases"/>
    <property type="match status" value="2"/>
</dbReference>
<gene>
    <name evidence="7" type="ORF">THRCLA_02852</name>
</gene>
<organism evidence="7 8">
    <name type="scientific">Thraustotheca clavata</name>
    <dbReference type="NCBI Taxonomy" id="74557"/>
    <lineage>
        <taxon>Eukaryota</taxon>
        <taxon>Sar</taxon>
        <taxon>Stramenopiles</taxon>
        <taxon>Oomycota</taxon>
        <taxon>Saprolegniomycetes</taxon>
        <taxon>Saprolegniales</taxon>
        <taxon>Achlyaceae</taxon>
        <taxon>Thraustotheca</taxon>
    </lineage>
</organism>
<evidence type="ECO:0000256" key="5">
    <source>
        <dbReference type="ARBA" id="ARBA00023098"/>
    </source>
</evidence>
<evidence type="ECO:0000313" key="8">
    <source>
        <dbReference type="Proteomes" id="UP000243217"/>
    </source>
</evidence>
<sequence length="769" mass="87352">MERTQQPVVLVHGAFGWGQNTPLFGTMPSYWPLKELDDINPNYIVVEVGKISSDYDRACEVFYQLYGGQVDYGEEHSTNCGHLRFGATYQPAHPNWGENNPVHLLGHSCGSTTAIELYQLLCKDHFGVGSNYKWIKSIICICGPLTGSTLSNLLGVGPDTQLKMLSGGHIIGSSFALFWKLQEFYLPSLKALYNLNMSQWTTVTSWADIFSPNSQLYASHDICTTSLSQKLILSLVWDDIVPAARLQKNQSLIDMDKVHLFSVVTSAKDHPNVLSGMTWFLSLFTKSMNKHEPFQGFDSRHWANNDGVVNTYSQIYPRVTCGRYTPSIPSYSPSVGTITPSSCTPDVESRIRCNSHISIDLEAHIADENTPIKGRWYTYHVEKNHFCGTYIDPDAKDLYLNLFKMVNKYSNATPEGAMGWGQKTPFFNCFPSYWPNELKKINPNHLVVDVGKASSDYDRACEVFYQLFGGTVDYGEEHSKSCGHLRYGETYPTALHSNWSENNPVHLLGHSCGATTAIELYQLLCKDAFGVGSNHKWVKSIVSICGPLTGSTLGNLLGGDATKFLDYGSSGYVIGTALTVLWKFQEFYMPWLKSVYDLRMPQWCNHTSWQWVFSNCNHMMISRDLAFYDILPSRRLSKNEELIEMDKVHLLSIATSATHHRHILFLLSYYLKQFTQKMEQHALYDGFESEKWQHNDGVVNTWSQRYPHLDSFDQTALDHVENGTMMKGQWYCKTLNDRNHLCGTHWDEKACDLYNDIFGQMIAWESETQ</sequence>
<dbReference type="AlphaFoldDB" id="A0A1W0A3U6"/>
<protein>
    <recommendedName>
        <fullName evidence="6">Lipase-like C-terminal domain-containing protein</fullName>
    </recommendedName>
</protein>
<dbReference type="PANTHER" id="PTHR34043:SF3">
    <property type="entry name" value="ALPHA_BETA-HYDROLASES SUPERFAMILY PROTEIN"/>
    <property type="match status" value="1"/>
</dbReference>
<dbReference type="STRING" id="74557.A0A1W0A3U6"/>
<evidence type="ECO:0000256" key="3">
    <source>
        <dbReference type="ARBA" id="ARBA00022729"/>
    </source>
</evidence>
<feature type="domain" description="Lipase-like C-terminal" evidence="6">
    <location>
        <begin position="5"/>
        <end position="122"/>
    </location>
</feature>
<keyword evidence="2" id="KW-0964">Secreted</keyword>
<accession>A0A1W0A3U6</accession>
<dbReference type="Pfam" id="PF24708">
    <property type="entry name" value="Lip_C"/>
    <property type="match status" value="2"/>
</dbReference>
<dbReference type="Proteomes" id="UP000243217">
    <property type="component" value="Unassembled WGS sequence"/>
</dbReference>
<name>A0A1W0A3U6_9STRA</name>
<dbReference type="PANTHER" id="PTHR34043">
    <property type="entry name" value="ALPHA/BETA-HYDROLASES SUPERFAMILY PROTEIN"/>
    <property type="match status" value="1"/>
</dbReference>
<proteinExistence type="predicted"/>
<reference evidence="7 8" key="1">
    <citation type="journal article" date="2014" name="Genome Biol. Evol.">
        <title>The secreted proteins of Achlya hypogyna and Thraustotheca clavata identify the ancestral oomycete secretome and reveal gene acquisitions by horizontal gene transfer.</title>
        <authorList>
            <person name="Misner I."/>
            <person name="Blouin N."/>
            <person name="Leonard G."/>
            <person name="Richards T.A."/>
            <person name="Lane C.E."/>
        </authorList>
    </citation>
    <scope>NUCLEOTIDE SEQUENCE [LARGE SCALE GENOMIC DNA]</scope>
    <source>
        <strain evidence="7 8">ATCC 34112</strain>
    </source>
</reference>
<keyword evidence="4" id="KW-0378">Hydrolase</keyword>
<feature type="domain" description="Lipase-like C-terminal" evidence="6">
    <location>
        <begin position="449"/>
        <end position="525"/>
    </location>
</feature>
<dbReference type="InterPro" id="IPR056304">
    <property type="entry name" value="Lip-like_C"/>
</dbReference>
<dbReference type="Gene3D" id="3.40.50.1820">
    <property type="entry name" value="alpha/beta hydrolase"/>
    <property type="match status" value="2"/>
</dbReference>
<comment type="subcellular location">
    <subcellularLocation>
        <location evidence="1">Secreted</location>
    </subcellularLocation>
</comment>
<dbReference type="OrthoDB" id="206848at2759"/>
<dbReference type="GO" id="GO:0016787">
    <property type="term" value="F:hydrolase activity"/>
    <property type="evidence" value="ECO:0007669"/>
    <property type="project" value="UniProtKB-KW"/>
</dbReference>